<dbReference type="SUPFAM" id="SSF48452">
    <property type="entry name" value="TPR-like"/>
    <property type="match status" value="1"/>
</dbReference>
<evidence type="ECO:0000313" key="1">
    <source>
        <dbReference type="EMBL" id="UZE95667.1"/>
    </source>
</evidence>
<dbReference type="Proteomes" id="UP001163739">
    <property type="component" value="Chromosome"/>
</dbReference>
<evidence type="ECO:0000313" key="2">
    <source>
        <dbReference type="Proteomes" id="UP001163739"/>
    </source>
</evidence>
<sequence>MGWSSFIVRGILVSVLFALLQGCATSSLFTAYPTQATAFKKIISTNQTDAGIATTLAKLDEEREGADAMLYMMERGRITQLSSRFDESKSDFEFVISSFDEQDLASTIELSKAAAQGSSLLVNDNAIPYKGAGYERIFTHHHQAFNYLGEGDLEGASVEFRRVALEQRVLLEKHEKEVANAFEKAEEENIDLNALTPAFSGLDPVVGRVKSSFQNAYTFYASAAFWESVGELNSALVDYKKALEINSGSQLLKQDIARVTYKLGGQPSNTDFNQANDNQGVVVVFFEDGFVPAKSEIKIPLPTFDGGLISLAFPYYDIQHWPVSQHLRASDEDFNDLGWTETVVDVGALAVKSLKEQVPALMVRQVLRGYAKYELQKQAESHGGWAGQLIATAYNIISESADRRSWLTLPQTGQVMRFNLNEGERVVTFSTPLAHTNVSLDVQAKRTIFVRIVNANNSLITQVYEL</sequence>
<dbReference type="EMBL" id="CP100390">
    <property type="protein sequence ID" value="UZE95667.1"/>
    <property type="molecule type" value="Genomic_DNA"/>
</dbReference>
<name>A0ABY6N0N4_9ALTE</name>
<organism evidence="1 2">
    <name type="scientific">Alkalimarinus alittae</name>
    <dbReference type="NCBI Taxonomy" id="2961619"/>
    <lineage>
        <taxon>Bacteria</taxon>
        <taxon>Pseudomonadati</taxon>
        <taxon>Pseudomonadota</taxon>
        <taxon>Gammaproteobacteria</taxon>
        <taxon>Alteromonadales</taxon>
        <taxon>Alteromonadaceae</taxon>
        <taxon>Alkalimarinus</taxon>
    </lineage>
</organism>
<reference evidence="1" key="1">
    <citation type="submission" date="2022-06" db="EMBL/GenBank/DDBJ databases">
        <title>Alkalimarinus sp. nov., isolated from gut of a Alitta virens.</title>
        <authorList>
            <person name="Yang A.I."/>
            <person name="Shin N.-R."/>
        </authorList>
    </citation>
    <scope>NUCLEOTIDE SEQUENCE</scope>
    <source>
        <strain evidence="1">A2M4</strain>
    </source>
</reference>
<protein>
    <recommendedName>
        <fullName evidence="3">Lipoprotein</fullName>
    </recommendedName>
</protein>
<dbReference type="RefSeq" id="WP_265047157.1">
    <property type="nucleotide sequence ID" value="NZ_CP100390.1"/>
</dbReference>
<accession>A0ABY6N0N4</accession>
<evidence type="ECO:0008006" key="3">
    <source>
        <dbReference type="Google" id="ProtNLM"/>
    </source>
</evidence>
<gene>
    <name evidence="1" type="ORF">NKI27_16640</name>
</gene>
<dbReference type="Gene3D" id="1.25.40.10">
    <property type="entry name" value="Tetratricopeptide repeat domain"/>
    <property type="match status" value="1"/>
</dbReference>
<proteinExistence type="predicted"/>
<keyword evidence="2" id="KW-1185">Reference proteome</keyword>
<dbReference type="InterPro" id="IPR011990">
    <property type="entry name" value="TPR-like_helical_dom_sf"/>
</dbReference>